<dbReference type="RefSeq" id="WP_024482234.1">
    <property type="nucleotide sequence ID" value="NZ_CANLMK010000001.1"/>
</dbReference>
<protein>
    <recommendedName>
        <fullName evidence="3">Prophage protein</fullName>
    </recommendedName>
</protein>
<keyword evidence="2" id="KW-1185">Reference proteome</keyword>
<organism evidence="1 2">
    <name type="scientific">Cellulophaga baltica</name>
    <dbReference type="NCBI Taxonomy" id="76594"/>
    <lineage>
        <taxon>Bacteria</taxon>
        <taxon>Pseudomonadati</taxon>
        <taxon>Bacteroidota</taxon>
        <taxon>Flavobacteriia</taxon>
        <taxon>Flavobacteriales</taxon>
        <taxon>Flavobacteriaceae</taxon>
        <taxon>Cellulophaga</taxon>
    </lineage>
</organism>
<reference evidence="2" key="1">
    <citation type="submission" date="2016-10" db="EMBL/GenBank/DDBJ databases">
        <authorList>
            <person name="Varghese N."/>
            <person name="Submissions S."/>
        </authorList>
    </citation>
    <scope>NUCLEOTIDE SEQUENCE [LARGE SCALE GENOMIC DNA]</scope>
    <source>
        <strain evidence="2">DSM 24729</strain>
    </source>
</reference>
<dbReference type="Proteomes" id="UP000182114">
    <property type="component" value="Unassembled WGS sequence"/>
</dbReference>
<evidence type="ECO:0000313" key="1">
    <source>
        <dbReference type="EMBL" id="SDE52379.1"/>
    </source>
</evidence>
<evidence type="ECO:0008006" key="3">
    <source>
        <dbReference type="Google" id="ProtNLM"/>
    </source>
</evidence>
<gene>
    <name evidence="1" type="ORF">SAMN04487992_101644</name>
</gene>
<dbReference type="EMBL" id="FNBD01000001">
    <property type="protein sequence ID" value="SDE52379.1"/>
    <property type="molecule type" value="Genomic_DNA"/>
</dbReference>
<evidence type="ECO:0000313" key="2">
    <source>
        <dbReference type="Proteomes" id="UP000182114"/>
    </source>
</evidence>
<sequence>MKKVISSCGSRFNAFCCSIFGHHYTMSRKVTSHIKEYKCLHCEKQVTTDANGKLARLTPEMKDINATLENLYQKRHRTSHQQVA</sequence>
<dbReference type="AlphaFoldDB" id="A0A1G7DLJ0"/>
<accession>A0A1G7DLJ0</accession>
<name>A0A1G7DLJ0_9FLAO</name>
<dbReference type="eggNOG" id="ENOG5032Y7Y">
    <property type="taxonomic scope" value="Bacteria"/>
</dbReference>
<proteinExistence type="predicted"/>